<feature type="region of interest" description="Disordered" evidence="1">
    <location>
        <begin position="463"/>
        <end position="482"/>
    </location>
</feature>
<evidence type="ECO:0000313" key="4">
    <source>
        <dbReference type="Proteomes" id="UP000275267"/>
    </source>
</evidence>
<reference evidence="4" key="1">
    <citation type="journal article" date="2019" name="Nat. Commun.">
        <title>The genome of broomcorn millet.</title>
        <authorList>
            <person name="Zou C."/>
            <person name="Miki D."/>
            <person name="Li D."/>
            <person name="Tang Q."/>
            <person name="Xiao L."/>
            <person name="Rajput S."/>
            <person name="Deng P."/>
            <person name="Jia W."/>
            <person name="Huang R."/>
            <person name="Zhang M."/>
            <person name="Sun Y."/>
            <person name="Hu J."/>
            <person name="Fu X."/>
            <person name="Schnable P.S."/>
            <person name="Li F."/>
            <person name="Zhang H."/>
            <person name="Feng B."/>
            <person name="Zhu X."/>
            <person name="Liu R."/>
            <person name="Schnable J.C."/>
            <person name="Zhu J.-K."/>
            <person name="Zhang H."/>
        </authorList>
    </citation>
    <scope>NUCLEOTIDE SEQUENCE [LARGE SCALE GENOMIC DNA]</scope>
</reference>
<sequence>MPGSEAPAMAGAGGGALAQATVRGAGSARRVMEERTWIYNSGRRAGGGERELQLPHDRVARQRGGAEAAAAVPAQEPKNLAAALPARSAAAARRSGGAVVGAPPHGSTSLNDALSEGLSPNSDWAARVAAFNFIQILLQQGQKGIQDITQNFEKVMKLFLRYLDDPHHKVAQAAFSTLADVIPAFKKHFESYVGRILPYFFSRLVNPKELVRQQCSSTLDIVGRTYSIDTLLPALVRSLDEQRSPKAKLAVLEFASKSFDNYTVGSEGYSNSGFLKLWLTKLAPLIHEKNAKLKEASISGIISVYSHFYSAAVLNFILSLSIDEKNIVRRALKQYTPRIEVDLVNYLQNKKERSRPKSYDRVDSSTSSKDGYALTLKKTFPFGRFSDSLLDTESGKKMNTVQGAALHIVPISRTTSDVCFVHAKQCFERASEAEVLVQSRELKNNSRTVVEAVHSWEHYPEKSDATMDDENSTGTTRLDSVHLPSDGRNSVLAISEEHTQEGDPFVDLSPVNIVPHANNGPSVPQLLHQIGSGGEISTLDKREALQQLVRASTDKDNFIWTKYFNQILTTALEVLDDVDSSVRENSLLLVAEMLHNQKDSVVESIEIVLEKLLHVTKDDDAKIIAPFLASADEKTLVMCINCLTKLVGRLSQDELVTQLPSFLPAVFDAFNNQSPDVRKAVVFCLVDIHIILGKAFVPYLEGLSSTQLRLVTIYANRISQASSGAPVDANQ</sequence>
<gene>
    <name evidence="3" type="ORF">C2845_PM12G11710</name>
</gene>
<dbReference type="EMBL" id="PQIB02000012">
    <property type="protein sequence ID" value="RLM78314.1"/>
    <property type="molecule type" value="Genomic_DNA"/>
</dbReference>
<dbReference type="OrthoDB" id="46159at2759"/>
<dbReference type="InterPro" id="IPR034085">
    <property type="entry name" value="TOG"/>
</dbReference>
<evidence type="ECO:0000313" key="3">
    <source>
        <dbReference type="EMBL" id="RLM78314.1"/>
    </source>
</evidence>
<dbReference type="Proteomes" id="UP000275267">
    <property type="component" value="Unassembled WGS sequence"/>
</dbReference>
<dbReference type="PANTHER" id="PTHR21567:SF69">
    <property type="entry name" value="TOG DOMAIN-CONTAINING PROTEIN"/>
    <property type="match status" value="1"/>
</dbReference>
<dbReference type="SMART" id="SM01349">
    <property type="entry name" value="TOG"/>
    <property type="match status" value="2"/>
</dbReference>
<feature type="domain" description="TOG" evidence="2">
    <location>
        <begin position="97"/>
        <end position="345"/>
    </location>
</feature>
<dbReference type="SUPFAM" id="SSF48371">
    <property type="entry name" value="ARM repeat"/>
    <property type="match status" value="1"/>
</dbReference>
<comment type="caution">
    <text evidence="3">The sequence shown here is derived from an EMBL/GenBank/DDBJ whole genome shotgun (WGS) entry which is preliminary data.</text>
</comment>
<dbReference type="GO" id="GO:0008017">
    <property type="term" value="F:microtubule binding"/>
    <property type="evidence" value="ECO:0007669"/>
    <property type="project" value="TreeGrafter"/>
</dbReference>
<evidence type="ECO:0000256" key="1">
    <source>
        <dbReference type="SAM" id="MobiDB-lite"/>
    </source>
</evidence>
<protein>
    <submittedName>
        <fullName evidence="3">CLIP-associated protein-like isoform X1</fullName>
    </submittedName>
</protein>
<dbReference type="InterPro" id="IPR011989">
    <property type="entry name" value="ARM-like"/>
</dbReference>
<keyword evidence="4" id="KW-1185">Reference proteome</keyword>
<accession>A0A3L6QCC6</accession>
<dbReference type="Gene3D" id="1.25.10.10">
    <property type="entry name" value="Leucine-rich Repeat Variant"/>
    <property type="match status" value="3"/>
</dbReference>
<organism evidence="3 4">
    <name type="scientific">Panicum miliaceum</name>
    <name type="common">Proso millet</name>
    <name type="synonym">Broomcorn millet</name>
    <dbReference type="NCBI Taxonomy" id="4540"/>
    <lineage>
        <taxon>Eukaryota</taxon>
        <taxon>Viridiplantae</taxon>
        <taxon>Streptophyta</taxon>
        <taxon>Embryophyta</taxon>
        <taxon>Tracheophyta</taxon>
        <taxon>Spermatophyta</taxon>
        <taxon>Magnoliopsida</taxon>
        <taxon>Liliopsida</taxon>
        <taxon>Poales</taxon>
        <taxon>Poaceae</taxon>
        <taxon>PACMAD clade</taxon>
        <taxon>Panicoideae</taxon>
        <taxon>Panicodae</taxon>
        <taxon>Paniceae</taxon>
        <taxon>Panicinae</taxon>
        <taxon>Panicum</taxon>
        <taxon>Panicum sect. Panicum</taxon>
    </lineage>
</organism>
<feature type="domain" description="TOG" evidence="2">
    <location>
        <begin position="507"/>
        <end position="724"/>
    </location>
</feature>
<name>A0A3L6QCC6_PANMI</name>
<dbReference type="AlphaFoldDB" id="A0A3L6QCC6"/>
<dbReference type="Pfam" id="PF21040">
    <property type="entry name" value="CEP104-like_TOG"/>
    <property type="match status" value="1"/>
</dbReference>
<dbReference type="GO" id="GO:0005881">
    <property type="term" value="C:cytoplasmic microtubule"/>
    <property type="evidence" value="ECO:0007669"/>
    <property type="project" value="TreeGrafter"/>
</dbReference>
<proteinExistence type="predicted"/>
<evidence type="ECO:0000259" key="2">
    <source>
        <dbReference type="SMART" id="SM01349"/>
    </source>
</evidence>
<dbReference type="GO" id="GO:0000226">
    <property type="term" value="P:microtubule cytoskeleton organization"/>
    <property type="evidence" value="ECO:0007669"/>
    <property type="project" value="TreeGrafter"/>
</dbReference>
<dbReference type="STRING" id="4540.A0A3L6QCC6"/>
<dbReference type="PANTHER" id="PTHR21567">
    <property type="entry name" value="CLASP"/>
    <property type="match status" value="1"/>
</dbReference>
<dbReference type="InterPro" id="IPR016024">
    <property type="entry name" value="ARM-type_fold"/>
</dbReference>